<dbReference type="CDD" id="cd08897">
    <property type="entry name" value="SRPBCC_CalC_Aha1-like_4"/>
    <property type="match status" value="1"/>
</dbReference>
<accession>A0ABY4HKN1</accession>
<proteinExistence type="inferred from homology"/>
<reference evidence="3" key="2">
    <citation type="submission" date="2022-04" db="EMBL/GenBank/DDBJ databases">
        <title>Complete Genome Sequence of Flavobacterium sediminilitoris YSM-43, Isolated from a Tidal Sediment.</title>
        <authorList>
            <person name="Lee P.A."/>
        </authorList>
    </citation>
    <scope>NUCLEOTIDE SEQUENCE</scope>
    <source>
        <strain evidence="3">YSM-43</strain>
    </source>
</reference>
<evidence type="ECO:0000259" key="2">
    <source>
        <dbReference type="Pfam" id="PF08327"/>
    </source>
</evidence>
<evidence type="ECO:0000256" key="1">
    <source>
        <dbReference type="ARBA" id="ARBA00006817"/>
    </source>
</evidence>
<dbReference type="Gene3D" id="3.30.530.20">
    <property type="match status" value="1"/>
</dbReference>
<organism evidence="3 4">
    <name type="scientific">Flavobacterium sediminilitoris</name>
    <dbReference type="NCBI Taxonomy" id="2024526"/>
    <lineage>
        <taxon>Bacteria</taxon>
        <taxon>Pseudomonadati</taxon>
        <taxon>Bacteroidota</taxon>
        <taxon>Flavobacteriia</taxon>
        <taxon>Flavobacteriales</taxon>
        <taxon>Flavobacteriaceae</taxon>
        <taxon>Flavobacterium</taxon>
    </lineage>
</organism>
<dbReference type="Proteomes" id="UP000830454">
    <property type="component" value="Chromosome"/>
</dbReference>
<dbReference type="EMBL" id="CP090145">
    <property type="protein sequence ID" value="UOX33417.1"/>
    <property type="molecule type" value="Genomic_DNA"/>
</dbReference>
<feature type="domain" description="Activator of Hsp90 ATPase homologue 1/2-like C-terminal" evidence="2">
    <location>
        <begin position="12"/>
        <end position="134"/>
    </location>
</feature>
<gene>
    <name evidence="3" type="ORF">LXD69_15435</name>
</gene>
<comment type="similarity">
    <text evidence="1">Belongs to the AHA1 family.</text>
</comment>
<evidence type="ECO:0000313" key="3">
    <source>
        <dbReference type="EMBL" id="UOX33417.1"/>
    </source>
</evidence>
<reference evidence="3" key="1">
    <citation type="submission" date="2021-12" db="EMBL/GenBank/DDBJ databases">
        <authorList>
            <person name="Cha I.-T."/>
            <person name="Lee K.-E."/>
            <person name="Park S.-J."/>
        </authorList>
    </citation>
    <scope>NUCLEOTIDE SEQUENCE</scope>
    <source>
        <strain evidence="3">YSM-43</strain>
    </source>
</reference>
<evidence type="ECO:0000313" key="4">
    <source>
        <dbReference type="Proteomes" id="UP000830454"/>
    </source>
</evidence>
<dbReference type="SUPFAM" id="SSF55961">
    <property type="entry name" value="Bet v1-like"/>
    <property type="match status" value="1"/>
</dbReference>
<protein>
    <submittedName>
        <fullName evidence="3">SRPBCC family protein</fullName>
    </submittedName>
</protein>
<dbReference type="RefSeq" id="WP_246916046.1">
    <property type="nucleotide sequence ID" value="NZ_CP090145.1"/>
</dbReference>
<name>A0ABY4HKN1_9FLAO</name>
<sequence>MKTKIKITTLVNASKEKVWRYWTEPKHIIKWNNASEDWHTPKAENDFTVGGKFVYTMASKDGSMSFDFGGTYNEIETNEKIVYTIDDNRIVEILFESTDDQIKITETFEAETQNPIEMQQTGWQAILDNFKNYTENN</sequence>
<dbReference type="InterPro" id="IPR023393">
    <property type="entry name" value="START-like_dom_sf"/>
</dbReference>
<dbReference type="InterPro" id="IPR013538">
    <property type="entry name" value="ASHA1/2-like_C"/>
</dbReference>
<keyword evidence="4" id="KW-1185">Reference proteome</keyword>
<dbReference type="Pfam" id="PF08327">
    <property type="entry name" value="AHSA1"/>
    <property type="match status" value="1"/>
</dbReference>